<dbReference type="Proteomes" id="UP000750711">
    <property type="component" value="Unassembled WGS sequence"/>
</dbReference>
<dbReference type="Pfam" id="PF20237">
    <property type="entry name" value="DUF6594"/>
    <property type="match status" value="1"/>
</dbReference>
<gene>
    <name evidence="3" type="ORF">GP486_005971</name>
</gene>
<feature type="transmembrane region" description="Helical" evidence="1">
    <location>
        <begin position="226"/>
        <end position="247"/>
    </location>
</feature>
<sequence length="288" mass="33204">MSKSTDDEIMLDEISPQDMRKKPWKYIGYRKFCEFVTSDNDFFILRRFSELTARVLLALQDELSELESQLQILENHLSQKSAPDVHNGSFRQETQETRLQLICKINMKLRAYSQSAATSMASASANNILDELVIQHSNLRSRPRVPEKDVTSISNWFHNYQNAIWHEETEYTNKPKDLFSIVPKAKTPLRQLLERSSHFRLCKLWRKGPSSEDEDIHFSSDQRIDLFVTLTVTILGSVMLIVPLWLLPFVTRTVQRLEIITAFVVVFLCFVSFAMVARPSESLGATAA</sequence>
<organism evidence="3 4">
    <name type="scientific">Trichoglossum hirsutum</name>
    <dbReference type="NCBI Taxonomy" id="265104"/>
    <lineage>
        <taxon>Eukaryota</taxon>
        <taxon>Fungi</taxon>
        <taxon>Dikarya</taxon>
        <taxon>Ascomycota</taxon>
        <taxon>Pezizomycotina</taxon>
        <taxon>Geoglossomycetes</taxon>
        <taxon>Geoglossales</taxon>
        <taxon>Geoglossaceae</taxon>
        <taxon>Trichoglossum</taxon>
    </lineage>
</organism>
<keyword evidence="1" id="KW-0472">Membrane</keyword>
<feature type="transmembrane region" description="Helical" evidence="1">
    <location>
        <begin position="259"/>
        <end position="277"/>
    </location>
</feature>
<feature type="domain" description="DUF6594" evidence="2">
    <location>
        <begin position="29"/>
        <end position="288"/>
    </location>
</feature>
<evidence type="ECO:0000256" key="1">
    <source>
        <dbReference type="SAM" id="Phobius"/>
    </source>
</evidence>
<evidence type="ECO:0000313" key="3">
    <source>
        <dbReference type="EMBL" id="KAH0556095.1"/>
    </source>
</evidence>
<protein>
    <recommendedName>
        <fullName evidence="2">DUF6594 domain-containing protein</fullName>
    </recommendedName>
</protein>
<keyword evidence="1" id="KW-0812">Transmembrane</keyword>
<dbReference type="PANTHER" id="PTHR34502">
    <property type="entry name" value="DUF6594 DOMAIN-CONTAINING PROTEIN-RELATED"/>
    <property type="match status" value="1"/>
</dbReference>
<proteinExistence type="predicted"/>
<dbReference type="AlphaFoldDB" id="A0A9P8L873"/>
<reference evidence="3" key="1">
    <citation type="submission" date="2021-03" db="EMBL/GenBank/DDBJ databases">
        <title>Comparative genomics and phylogenomic investigation of the class Geoglossomycetes provide insights into ecological specialization and systematics.</title>
        <authorList>
            <person name="Melie T."/>
            <person name="Pirro S."/>
            <person name="Miller A.N."/>
            <person name="Quandt A."/>
        </authorList>
    </citation>
    <scope>NUCLEOTIDE SEQUENCE</scope>
    <source>
        <strain evidence="3">CAQ_001_2017</strain>
    </source>
</reference>
<evidence type="ECO:0000259" key="2">
    <source>
        <dbReference type="Pfam" id="PF20237"/>
    </source>
</evidence>
<dbReference type="PANTHER" id="PTHR34502:SF4">
    <property type="entry name" value="DUF6594 DOMAIN-CONTAINING PROTEIN"/>
    <property type="match status" value="1"/>
</dbReference>
<accession>A0A9P8L873</accession>
<keyword evidence="4" id="KW-1185">Reference proteome</keyword>
<evidence type="ECO:0000313" key="4">
    <source>
        <dbReference type="Proteomes" id="UP000750711"/>
    </source>
</evidence>
<keyword evidence="1" id="KW-1133">Transmembrane helix</keyword>
<dbReference type="EMBL" id="JAGHQM010001229">
    <property type="protein sequence ID" value="KAH0556095.1"/>
    <property type="molecule type" value="Genomic_DNA"/>
</dbReference>
<comment type="caution">
    <text evidence="3">The sequence shown here is derived from an EMBL/GenBank/DDBJ whole genome shotgun (WGS) entry which is preliminary data.</text>
</comment>
<name>A0A9P8L873_9PEZI</name>
<dbReference type="InterPro" id="IPR046529">
    <property type="entry name" value="DUF6594"/>
</dbReference>